<dbReference type="InterPro" id="IPR013520">
    <property type="entry name" value="Ribonucl_H"/>
</dbReference>
<organism evidence="2 3">
    <name type="scientific">Candidatus Microsaccharimonas sossegonensis</name>
    <dbReference type="NCBI Taxonomy" id="2506948"/>
    <lineage>
        <taxon>Bacteria</taxon>
        <taxon>Candidatus Saccharimonadota</taxon>
        <taxon>Candidatus Saccharimonadia</taxon>
        <taxon>Candidatus Saccharimonadales</taxon>
        <taxon>Candidatus Saccharimonadaceae</taxon>
        <taxon>Candidatus Microsaccharimonas</taxon>
    </lineage>
</organism>
<accession>A0A4Q0AHH5</accession>
<protein>
    <submittedName>
        <fullName evidence="2">Oligoribonuclease</fullName>
        <ecNumber evidence="2">3.1.-.-</ecNumber>
    </submittedName>
</protein>
<comment type="caution">
    <text evidence="2">The sequence shown here is derived from an EMBL/GenBank/DDBJ whole genome shotgun (WGS) entry which is preliminary data.</text>
</comment>
<dbReference type="InterPro" id="IPR012337">
    <property type="entry name" value="RNaseH-like_sf"/>
</dbReference>
<sequence length="185" mass="21589">MSNKTSKKILWLDLEMTGLDPTQDRILEVGAIVTDWDFKELAVYEGAVKVPKAFMKKRMINGPSKEFWLQFPDSYNDLVKQNDEEGQLSKKIEKDLIHFIDTHFEKDIPVLLGGNSIHMDRRFIISEWKNLDARLNYRMLDVSAFKVVFEGKYGKKFAKPENHRAIDDIRGSIMELQYYLGKVKV</sequence>
<gene>
    <name evidence="2" type="ORF">EOT05_01510</name>
</gene>
<dbReference type="Gene3D" id="3.30.420.10">
    <property type="entry name" value="Ribonuclease H-like superfamily/Ribonuclease H"/>
    <property type="match status" value="1"/>
</dbReference>
<name>A0A4Q0AHH5_9BACT</name>
<dbReference type="Proteomes" id="UP000289257">
    <property type="component" value="Unassembled WGS sequence"/>
</dbReference>
<dbReference type="EMBL" id="SCKX01000001">
    <property type="protein sequence ID" value="RWZ78419.1"/>
    <property type="molecule type" value="Genomic_DNA"/>
</dbReference>
<dbReference type="InterPro" id="IPR036397">
    <property type="entry name" value="RNaseH_sf"/>
</dbReference>
<dbReference type="SMART" id="SM00479">
    <property type="entry name" value="EXOIII"/>
    <property type="match status" value="1"/>
</dbReference>
<dbReference type="GO" id="GO:0003676">
    <property type="term" value="F:nucleic acid binding"/>
    <property type="evidence" value="ECO:0007669"/>
    <property type="project" value="InterPro"/>
</dbReference>
<feature type="domain" description="Exonuclease" evidence="1">
    <location>
        <begin position="8"/>
        <end position="185"/>
    </location>
</feature>
<keyword evidence="2" id="KW-0378">Hydrolase</keyword>
<dbReference type="GO" id="GO:0004527">
    <property type="term" value="F:exonuclease activity"/>
    <property type="evidence" value="ECO:0007669"/>
    <property type="project" value="UniProtKB-ARBA"/>
</dbReference>
<dbReference type="SUPFAM" id="SSF53098">
    <property type="entry name" value="Ribonuclease H-like"/>
    <property type="match status" value="1"/>
</dbReference>
<reference evidence="2" key="1">
    <citation type="submission" date="2019-01" db="EMBL/GenBank/DDBJ databases">
        <title>Genomic signatures and co-occurrence patterns of the ultra-small Saccharimodia (Patescibacteria phylum) suggest a symbiotic lifestyle.</title>
        <authorList>
            <person name="Lemos L."/>
            <person name="Medeiros J."/>
            <person name="Andreote F."/>
            <person name="Fernandes G."/>
            <person name="Varani A."/>
            <person name="Oliveira G."/>
            <person name="Pylro V."/>
        </authorList>
    </citation>
    <scope>NUCLEOTIDE SEQUENCE [LARGE SCALE GENOMIC DNA]</scope>
    <source>
        <strain evidence="2">AMD02</strain>
    </source>
</reference>
<dbReference type="AlphaFoldDB" id="A0A4Q0AHH5"/>
<proteinExistence type="predicted"/>
<dbReference type="NCBIfam" id="NF003765">
    <property type="entry name" value="PRK05359.1"/>
    <property type="match status" value="1"/>
</dbReference>
<keyword evidence="3" id="KW-1185">Reference proteome</keyword>
<evidence type="ECO:0000259" key="1">
    <source>
        <dbReference type="SMART" id="SM00479"/>
    </source>
</evidence>
<evidence type="ECO:0000313" key="3">
    <source>
        <dbReference type="Proteomes" id="UP000289257"/>
    </source>
</evidence>
<dbReference type="Pfam" id="PF00929">
    <property type="entry name" value="RNase_T"/>
    <property type="match status" value="2"/>
</dbReference>
<dbReference type="EC" id="3.1.-.-" evidence="2"/>
<evidence type="ECO:0000313" key="2">
    <source>
        <dbReference type="EMBL" id="RWZ78419.1"/>
    </source>
</evidence>